<dbReference type="SUPFAM" id="SSF52833">
    <property type="entry name" value="Thioredoxin-like"/>
    <property type="match status" value="1"/>
</dbReference>
<dbReference type="AlphaFoldDB" id="A0A420ES98"/>
<dbReference type="InterPro" id="IPR004045">
    <property type="entry name" value="Glutathione_S-Trfase_N"/>
</dbReference>
<dbReference type="OrthoDB" id="508035at2"/>
<proteinExistence type="predicted"/>
<evidence type="ECO:0000313" key="4">
    <source>
        <dbReference type="EMBL" id="RKF23552.1"/>
    </source>
</evidence>
<keyword evidence="5" id="KW-1185">Reference proteome</keyword>
<dbReference type="EMBL" id="RAPF01000001">
    <property type="protein sequence ID" value="RKF23552.1"/>
    <property type="molecule type" value="Genomic_DNA"/>
</dbReference>
<protein>
    <submittedName>
        <fullName evidence="4">Glutathione S-transferase family protein</fullName>
    </submittedName>
</protein>
<keyword evidence="4" id="KW-0808">Transferase</keyword>
<dbReference type="InterPro" id="IPR036282">
    <property type="entry name" value="Glutathione-S-Trfase_C_sf"/>
</dbReference>
<dbReference type="InterPro" id="IPR036249">
    <property type="entry name" value="Thioredoxin-like_sf"/>
</dbReference>
<sequence length="282" mass="31913">MAQNNTITFYDLQLASGCTISPFVWATKYALKHKGFDLDIVPGGFTGIMDRTGGHTERLPAIQDDGKWVLDSWLIAEYLDETYPDRPRLIGSESEKVLTQTLENWLWKTAISPWMTCFIKSYRDRSVPEDHAYVTESRERMFGNKIEDIIIGREDRLPQVPPQLEILRTTLRNHKWFGGDSPNYADYRLLAVFLFCASVADTPVLTEDDPLRDWIDRGFDLFGGLGRHEGMSPLFGLELREGDPEPFIRDAAKMGGGLVSRNTGPRSTGEETAHLRGEKTPA</sequence>
<organism evidence="4 5">
    <name type="scientific">Altericroceibacterium spongiae</name>
    <dbReference type="NCBI Taxonomy" id="2320269"/>
    <lineage>
        <taxon>Bacteria</taxon>
        <taxon>Pseudomonadati</taxon>
        <taxon>Pseudomonadota</taxon>
        <taxon>Alphaproteobacteria</taxon>
        <taxon>Sphingomonadales</taxon>
        <taxon>Erythrobacteraceae</taxon>
        <taxon>Altericroceibacterium</taxon>
    </lineage>
</organism>
<dbReference type="InterPro" id="IPR053605">
    <property type="entry name" value="Lignin-Degrading_GST-like"/>
</dbReference>
<dbReference type="NCBIfam" id="NF042997">
    <property type="entry name" value="bet_ethrase"/>
    <property type="match status" value="1"/>
</dbReference>
<dbReference type="GO" id="GO:0016740">
    <property type="term" value="F:transferase activity"/>
    <property type="evidence" value="ECO:0007669"/>
    <property type="project" value="UniProtKB-KW"/>
</dbReference>
<comment type="caution">
    <text evidence="4">The sequence shown here is derived from an EMBL/GenBank/DDBJ whole genome shotgun (WGS) entry which is preliminary data.</text>
</comment>
<dbReference type="RefSeq" id="WP_120323457.1">
    <property type="nucleotide sequence ID" value="NZ_RAPF01000001.1"/>
</dbReference>
<gene>
    <name evidence="4" type="ORF">D6851_00520</name>
</gene>
<dbReference type="SUPFAM" id="SSF47616">
    <property type="entry name" value="GST C-terminal domain-like"/>
    <property type="match status" value="1"/>
</dbReference>
<dbReference type="Pfam" id="PF22041">
    <property type="entry name" value="GST_C_7"/>
    <property type="match status" value="1"/>
</dbReference>
<evidence type="ECO:0000259" key="3">
    <source>
        <dbReference type="Pfam" id="PF22041"/>
    </source>
</evidence>
<evidence type="ECO:0000259" key="2">
    <source>
        <dbReference type="Pfam" id="PF13409"/>
    </source>
</evidence>
<feature type="compositionally biased region" description="Basic and acidic residues" evidence="1">
    <location>
        <begin position="268"/>
        <end position="282"/>
    </location>
</feature>
<reference evidence="4 5" key="1">
    <citation type="submission" date="2018-09" db="EMBL/GenBank/DDBJ databases">
        <title>Altererythrobacter spongiae sp. nov., isolated from a marine sponge.</title>
        <authorList>
            <person name="Zhuang L."/>
            <person name="Luo L."/>
        </authorList>
    </citation>
    <scope>NUCLEOTIDE SEQUENCE [LARGE SCALE GENOMIC DNA]</scope>
    <source>
        <strain evidence="4 5">HN-Y73</strain>
    </source>
</reference>
<feature type="region of interest" description="Disordered" evidence="1">
    <location>
        <begin position="254"/>
        <end position="282"/>
    </location>
</feature>
<accession>A0A420ES98</accession>
<feature type="domain" description="GST N-terminal" evidence="2">
    <location>
        <begin position="21"/>
        <end position="82"/>
    </location>
</feature>
<evidence type="ECO:0000313" key="5">
    <source>
        <dbReference type="Proteomes" id="UP000284395"/>
    </source>
</evidence>
<dbReference type="Gene3D" id="1.20.1050.10">
    <property type="match status" value="1"/>
</dbReference>
<dbReference type="InterPro" id="IPR054416">
    <property type="entry name" value="GST_UstS-like_C"/>
</dbReference>
<dbReference type="Pfam" id="PF13409">
    <property type="entry name" value="GST_N_2"/>
    <property type="match status" value="1"/>
</dbReference>
<feature type="domain" description="Glutathione S-transferase UstS-like C-terminal" evidence="3">
    <location>
        <begin position="99"/>
        <end position="201"/>
    </location>
</feature>
<name>A0A420ES98_9SPHN</name>
<dbReference type="Proteomes" id="UP000284395">
    <property type="component" value="Unassembled WGS sequence"/>
</dbReference>
<evidence type="ECO:0000256" key="1">
    <source>
        <dbReference type="SAM" id="MobiDB-lite"/>
    </source>
</evidence>
<dbReference type="Gene3D" id="3.40.30.10">
    <property type="entry name" value="Glutaredoxin"/>
    <property type="match status" value="1"/>
</dbReference>